<evidence type="ECO:0000259" key="8">
    <source>
        <dbReference type="SMART" id="SM00829"/>
    </source>
</evidence>
<keyword evidence="10" id="KW-1185">Reference proteome</keyword>
<protein>
    <submittedName>
        <fullName evidence="9">Alcohol dehydrogenase</fullName>
    </submittedName>
</protein>
<comment type="cofactor">
    <cofactor evidence="1 7">
        <name>Zn(2+)</name>
        <dbReference type="ChEBI" id="CHEBI:29105"/>
    </cofactor>
</comment>
<dbReference type="SMART" id="SM00829">
    <property type="entry name" value="PKS_ER"/>
    <property type="match status" value="1"/>
</dbReference>
<dbReference type="Gene3D" id="3.40.50.720">
    <property type="entry name" value="NAD(P)-binding Rossmann-like Domain"/>
    <property type="match status" value="1"/>
</dbReference>
<dbReference type="InterPro" id="IPR013154">
    <property type="entry name" value="ADH-like_N"/>
</dbReference>
<keyword evidence="4 7" id="KW-0862">Zinc</keyword>
<dbReference type="Gene3D" id="3.90.180.10">
    <property type="entry name" value="Medium-chain alcohol dehydrogenases, catalytic domain"/>
    <property type="match status" value="1"/>
</dbReference>
<gene>
    <name evidence="9" type="ORF">DWV00_26975</name>
</gene>
<comment type="caution">
    <text evidence="9">The sequence shown here is derived from an EMBL/GenBank/DDBJ whole genome shotgun (WGS) entry which is preliminary data.</text>
</comment>
<dbReference type="RefSeq" id="WP_115536666.1">
    <property type="nucleotide sequence ID" value="NZ_QRGA01000017.1"/>
</dbReference>
<sequence>MRKMKAVQVKNAGGPFEIVERDVPEPPEGHVLIKVRACGICHSDSLTKEGHWPGLQFPRVPGHEIAGVIDKLGARVDEWKVGQRVGVGWHGGHCGHCENCRRGDFVACKSALIPGISYDGGYADYMVAPREALARMPDDLSDVDAAPLLCAGITTFNALRNSGARAGNVVAILGIGGLGHLGVQYANKMGFVTVAIARGPDKGPLAKQLGAHHYIDSASQNVAEALQALGGARVILATATSGKAMTAALGGLGSNGKLIMIGVSQEPVEVPITQFVLGRQSVQGWPSGTSADSQDTLAFSALSGVKPMIEEYPLSQAAEAYDRMMSGKARFRVVLKPGA</sequence>
<dbReference type="InterPro" id="IPR002328">
    <property type="entry name" value="ADH_Zn_CS"/>
</dbReference>
<evidence type="ECO:0000256" key="3">
    <source>
        <dbReference type="ARBA" id="ARBA00022723"/>
    </source>
</evidence>
<dbReference type="FunFam" id="3.40.50.720:FF:000039">
    <property type="entry name" value="Alcohol dehydrogenase AdhP"/>
    <property type="match status" value="1"/>
</dbReference>
<dbReference type="AlphaFoldDB" id="A0A3D8JRZ9"/>
<dbReference type="InterPro" id="IPR011032">
    <property type="entry name" value="GroES-like_sf"/>
</dbReference>
<dbReference type="EMBL" id="QRGA01000017">
    <property type="protein sequence ID" value="RDU95889.1"/>
    <property type="molecule type" value="Genomic_DNA"/>
</dbReference>
<dbReference type="Pfam" id="PF08240">
    <property type="entry name" value="ADH_N"/>
    <property type="match status" value="1"/>
</dbReference>
<dbReference type="PANTHER" id="PTHR42940">
    <property type="entry name" value="ALCOHOL DEHYDROGENASE 1-RELATED"/>
    <property type="match status" value="1"/>
</dbReference>
<evidence type="ECO:0000256" key="7">
    <source>
        <dbReference type="RuleBase" id="RU361277"/>
    </source>
</evidence>
<accession>A0A3D8JRZ9</accession>
<dbReference type="GO" id="GO:0005737">
    <property type="term" value="C:cytoplasm"/>
    <property type="evidence" value="ECO:0007669"/>
    <property type="project" value="TreeGrafter"/>
</dbReference>
<comment type="similarity">
    <text evidence="2 7">Belongs to the zinc-containing alcohol dehydrogenase family.</text>
</comment>
<dbReference type="InterPro" id="IPR020843">
    <property type="entry name" value="ER"/>
</dbReference>
<evidence type="ECO:0000256" key="1">
    <source>
        <dbReference type="ARBA" id="ARBA00001947"/>
    </source>
</evidence>
<evidence type="ECO:0000256" key="2">
    <source>
        <dbReference type="ARBA" id="ARBA00008072"/>
    </source>
</evidence>
<evidence type="ECO:0000313" key="9">
    <source>
        <dbReference type="EMBL" id="RDU95889.1"/>
    </source>
</evidence>
<dbReference type="SUPFAM" id="SSF51735">
    <property type="entry name" value="NAD(P)-binding Rossmann-fold domains"/>
    <property type="match status" value="1"/>
</dbReference>
<reference evidence="9 10" key="1">
    <citation type="submission" date="2018-08" db="EMBL/GenBank/DDBJ databases">
        <title>Paraburkholderia sp. DHOM06 isolated from forest soil.</title>
        <authorList>
            <person name="Gao Z.-H."/>
            <person name="Qiu L.-H."/>
        </authorList>
    </citation>
    <scope>NUCLEOTIDE SEQUENCE [LARGE SCALE GENOMIC DNA]</scope>
    <source>
        <strain evidence="9 10">DHOM06</strain>
    </source>
</reference>
<dbReference type="PROSITE" id="PS00059">
    <property type="entry name" value="ADH_ZINC"/>
    <property type="match status" value="1"/>
</dbReference>
<evidence type="ECO:0000256" key="4">
    <source>
        <dbReference type="ARBA" id="ARBA00022833"/>
    </source>
</evidence>
<dbReference type="InterPro" id="IPR036291">
    <property type="entry name" value="NAD(P)-bd_dom_sf"/>
</dbReference>
<proteinExistence type="inferred from homology"/>
<dbReference type="CDD" id="cd08296">
    <property type="entry name" value="CAD_like"/>
    <property type="match status" value="1"/>
</dbReference>
<organism evidence="9 10">
    <name type="scientific">Trinickia dinghuensis</name>
    <dbReference type="NCBI Taxonomy" id="2291023"/>
    <lineage>
        <taxon>Bacteria</taxon>
        <taxon>Pseudomonadati</taxon>
        <taxon>Pseudomonadota</taxon>
        <taxon>Betaproteobacteria</taxon>
        <taxon>Burkholderiales</taxon>
        <taxon>Burkholderiaceae</taxon>
        <taxon>Trinickia</taxon>
    </lineage>
</organism>
<evidence type="ECO:0000256" key="5">
    <source>
        <dbReference type="ARBA" id="ARBA00023002"/>
    </source>
</evidence>
<name>A0A3D8JRZ9_9BURK</name>
<keyword evidence="3 7" id="KW-0479">Metal-binding</keyword>
<dbReference type="GO" id="GO:0008270">
    <property type="term" value="F:zinc ion binding"/>
    <property type="evidence" value="ECO:0007669"/>
    <property type="project" value="InterPro"/>
</dbReference>
<keyword evidence="6" id="KW-0520">NAD</keyword>
<evidence type="ECO:0000313" key="10">
    <source>
        <dbReference type="Proteomes" id="UP000256838"/>
    </source>
</evidence>
<keyword evidence="5" id="KW-0560">Oxidoreductase</keyword>
<dbReference type="Pfam" id="PF00107">
    <property type="entry name" value="ADH_zinc_N"/>
    <property type="match status" value="1"/>
</dbReference>
<evidence type="ECO:0000256" key="6">
    <source>
        <dbReference type="ARBA" id="ARBA00023027"/>
    </source>
</evidence>
<dbReference type="SUPFAM" id="SSF50129">
    <property type="entry name" value="GroES-like"/>
    <property type="match status" value="1"/>
</dbReference>
<dbReference type="Proteomes" id="UP000256838">
    <property type="component" value="Unassembled WGS sequence"/>
</dbReference>
<dbReference type="GO" id="GO:0004022">
    <property type="term" value="F:alcohol dehydrogenase (NAD+) activity"/>
    <property type="evidence" value="ECO:0007669"/>
    <property type="project" value="TreeGrafter"/>
</dbReference>
<dbReference type="InterPro" id="IPR013149">
    <property type="entry name" value="ADH-like_C"/>
</dbReference>
<feature type="domain" description="Enoyl reductase (ER)" evidence="8">
    <location>
        <begin position="13"/>
        <end position="335"/>
    </location>
</feature>
<dbReference type="PANTHER" id="PTHR42940:SF7">
    <property type="entry name" value="ALCOHOL DEHYDROGENASE-LIKE N-TERMINAL DOMAIN-CONTAINING PROTEIN"/>
    <property type="match status" value="1"/>
</dbReference>
<dbReference type="OrthoDB" id="9771084at2"/>